<feature type="domain" description="Homeobox" evidence="6">
    <location>
        <begin position="759"/>
        <end position="819"/>
    </location>
</feature>
<protein>
    <submittedName>
        <fullName evidence="7">Related to FSH3 - putative serine hydrolase</fullName>
    </submittedName>
</protein>
<dbReference type="Pfam" id="PF00173">
    <property type="entry name" value="Cyt-b5"/>
    <property type="match status" value="1"/>
</dbReference>
<feature type="DNA-binding region" description="Homeobox" evidence="2">
    <location>
        <begin position="761"/>
        <end position="820"/>
    </location>
</feature>
<feature type="compositionally biased region" description="Polar residues" evidence="4">
    <location>
        <begin position="638"/>
        <end position="654"/>
    </location>
</feature>
<dbReference type="InterPro" id="IPR001199">
    <property type="entry name" value="Cyt_B5-like_heme/steroid-bd"/>
</dbReference>
<organism evidence="7 8">
    <name type="scientific">Ustilago bromivora</name>
    <dbReference type="NCBI Taxonomy" id="307758"/>
    <lineage>
        <taxon>Eukaryota</taxon>
        <taxon>Fungi</taxon>
        <taxon>Dikarya</taxon>
        <taxon>Basidiomycota</taxon>
        <taxon>Ustilaginomycotina</taxon>
        <taxon>Ustilaginomycetes</taxon>
        <taxon>Ustilaginales</taxon>
        <taxon>Ustilaginaceae</taxon>
        <taxon>Ustilago</taxon>
    </lineage>
</organism>
<feature type="compositionally biased region" description="Gly residues" evidence="4">
    <location>
        <begin position="334"/>
        <end position="343"/>
    </location>
</feature>
<gene>
    <name evidence="7" type="ORF">UBRO2_05112</name>
</gene>
<feature type="compositionally biased region" description="Basic and acidic residues" evidence="4">
    <location>
        <begin position="243"/>
        <end position="257"/>
    </location>
</feature>
<dbReference type="GO" id="GO:0016787">
    <property type="term" value="F:hydrolase activity"/>
    <property type="evidence" value="ECO:0007669"/>
    <property type="project" value="UniProtKB-KW"/>
</dbReference>
<dbReference type="CDD" id="cd00086">
    <property type="entry name" value="homeodomain"/>
    <property type="match status" value="1"/>
</dbReference>
<dbReference type="PANTHER" id="PTHR48070">
    <property type="entry name" value="ESTERASE OVCA2"/>
    <property type="match status" value="1"/>
</dbReference>
<dbReference type="GO" id="GO:0005737">
    <property type="term" value="C:cytoplasm"/>
    <property type="evidence" value="ECO:0007669"/>
    <property type="project" value="TreeGrafter"/>
</dbReference>
<dbReference type="Gene3D" id="1.10.10.60">
    <property type="entry name" value="Homeodomain-like"/>
    <property type="match status" value="1"/>
</dbReference>
<feature type="transmembrane region" description="Helical" evidence="5">
    <location>
        <begin position="368"/>
        <end position="392"/>
    </location>
</feature>
<dbReference type="Proteomes" id="UP000658997">
    <property type="component" value="Unassembled WGS sequence"/>
</dbReference>
<dbReference type="Pfam" id="PF00046">
    <property type="entry name" value="Homeodomain"/>
    <property type="match status" value="1"/>
</dbReference>
<comment type="subcellular location">
    <subcellularLocation>
        <location evidence="2 3">Nucleus</location>
    </subcellularLocation>
</comment>
<keyword evidence="1 7" id="KW-0378">Hydrolase</keyword>
<dbReference type="InterPro" id="IPR009057">
    <property type="entry name" value="Homeodomain-like_sf"/>
</dbReference>
<dbReference type="SMART" id="SM01117">
    <property type="entry name" value="Cyt-b5"/>
    <property type="match status" value="1"/>
</dbReference>
<dbReference type="EMBL" id="ULHB01000142">
    <property type="protein sequence ID" value="SYW83221.1"/>
    <property type="molecule type" value="Genomic_DNA"/>
</dbReference>
<feature type="compositionally biased region" description="Low complexity" evidence="4">
    <location>
        <begin position="269"/>
        <end position="288"/>
    </location>
</feature>
<feature type="region of interest" description="Disordered" evidence="4">
    <location>
        <begin position="812"/>
        <end position="849"/>
    </location>
</feature>
<feature type="compositionally biased region" description="Basic and acidic residues" evidence="4">
    <location>
        <begin position="817"/>
        <end position="826"/>
    </location>
</feature>
<feature type="region of interest" description="Disordered" evidence="4">
    <location>
        <begin position="635"/>
        <end position="700"/>
    </location>
</feature>
<comment type="caution">
    <text evidence="7">The sequence shown here is derived from an EMBL/GenBank/DDBJ whole genome shotgun (WGS) entry which is preliminary data.</text>
</comment>
<dbReference type="InterPro" id="IPR050593">
    <property type="entry name" value="LovG"/>
</dbReference>
<keyword evidence="2 3" id="KW-0371">Homeobox</keyword>
<keyword evidence="8" id="KW-1185">Reference proteome</keyword>
<dbReference type="SUPFAM" id="SSF46689">
    <property type="entry name" value="Homeodomain-like"/>
    <property type="match status" value="1"/>
</dbReference>
<dbReference type="InterPro" id="IPR029058">
    <property type="entry name" value="AB_hydrolase_fold"/>
</dbReference>
<keyword evidence="2 3" id="KW-0539">Nucleus</keyword>
<evidence type="ECO:0000259" key="6">
    <source>
        <dbReference type="PROSITE" id="PS50071"/>
    </source>
</evidence>
<dbReference type="GO" id="GO:0005634">
    <property type="term" value="C:nucleus"/>
    <property type="evidence" value="ECO:0007669"/>
    <property type="project" value="UniProtKB-SubCell"/>
</dbReference>
<dbReference type="SUPFAM" id="SSF53474">
    <property type="entry name" value="alpha/beta-Hydrolases"/>
    <property type="match status" value="1"/>
</dbReference>
<dbReference type="GO" id="GO:0003677">
    <property type="term" value="F:DNA binding"/>
    <property type="evidence" value="ECO:0007669"/>
    <property type="project" value="UniProtKB-UniRule"/>
</dbReference>
<evidence type="ECO:0000256" key="3">
    <source>
        <dbReference type="RuleBase" id="RU000682"/>
    </source>
</evidence>
<keyword evidence="5" id="KW-1133">Transmembrane helix</keyword>
<feature type="compositionally biased region" description="Basic and acidic residues" evidence="4">
    <location>
        <begin position="318"/>
        <end position="331"/>
    </location>
</feature>
<dbReference type="InterPro" id="IPR001356">
    <property type="entry name" value="HD"/>
</dbReference>
<keyword evidence="5" id="KW-0812">Transmembrane</keyword>
<feature type="compositionally biased region" description="Low complexity" evidence="4">
    <location>
        <begin position="665"/>
        <end position="700"/>
    </location>
</feature>
<evidence type="ECO:0000256" key="5">
    <source>
        <dbReference type="SAM" id="Phobius"/>
    </source>
</evidence>
<name>A0A8H8QQW9_9BASI</name>
<evidence type="ECO:0000256" key="2">
    <source>
        <dbReference type="PROSITE-ProRule" id="PRU00108"/>
    </source>
</evidence>
<dbReference type="AlphaFoldDB" id="A0A8H8QQW9"/>
<keyword evidence="5" id="KW-0472">Membrane</keyword>
<dbReference type="Pfam" id="PF03959">
    <property type="entry name" value="FSH1"/>
    <property type="match status" value="1"/>
</dbReference>
<evidence type="ECO:0000313" key="8">
    <source>
        <dbReference type="Proteomes" id="UP000658997"/>
    </source>
</evidence>
<dbReference type="SMART" id="SM00389">
    <property type="entry name" value="HOX"/>
    <property type="match status" value="1"/>
</dbReference>
<dbReference type="Gene3D" id="3.10.120.10">
    <property type="entry name" value="Cytochrome b5-like heme/steroid binding domain"/>
    <property type="match status" value="1"/>
</dbReference>
<dbReference type="SUPFAM" id="SSF55856">
    <property type="entry name" value="Cytochrome b5-like heme/steroid binding domain"/>
    <property type="match status" value="1"/>
</dbReference>
<proteinExistence type="predicted"/>
<sequence>MSAAAGTTRKLKVLMAHGYTSNKFQFHKRSGAIRKACRDVADFTFINSPLIVQPITWAGDLDTPDAEEGKVIDENTPIEEQPRAWWRADDDGNYLGWDKSVDYINEVLKTEGPFDGIVGFSQGGCLAGILASAFEKPERMPGLKLPKEQGAFKFAVAVSGFRSRDQLHQKLFETPIETPFLHVLGRADQIVELERSQTLVDVCKNSRVELHDGGHSLPSQAPWRNFFRDFFSTFTSDPYVPNDEWKKIPGPSERSRGETPAGSGTVTPSREAATEAATNSSAATTASDAGERDIDPSNPARSVPKKKANSPFLVHQKWKQEQELRRRKAEEQGSNGGSGGSGKSKGRSRSLEEPTTDLNGPVRIIMKLFRFLIMATAAVMVAGFFIAGDPLWGYRGKYTRLRTYMPYREKIFSLSELAMYNGRDPKKPVYIAILGDVYDVSAGRHIYGPGGYYSFFSGKDASRAYVTGCFKTHLTYDVRDFGDKQMNDLVSWRDFYANHDKYYKVGRVVLPPIDPSLPAQAYPPGQQQHQAQGFGVLRTVSTPAWLPSTNQTFHASASSAIGTAGPPAPSSSSSSGSLLSYWDRSAASDSELRMATTLPPSGPYHHHHAMSDMGYHRHALSAAFLPSVSPSGIVAHPSSASHMGSSGRTHSYGSAGSEHYHPYRPSSMPSVGSSMSVQQHGSPSSLQQASSSGPSYPSSVSAPLTSPGFVYGPSGSSAPLGPGTSYDTYPQSFQGAHSQHVFYLPPAMPHDSRFYPLNPFEIKHRRRTTKAQSRLLESTFREVPKPNATLRKQTSTQLDMPVRAVQIWFQNRRAKAKATDKKRQSDGGRGGADSQDRPSMGSGVASHHH</sequence>
<dbReference type="InterPro" id="IPR005645">
    <property type="entry name" value="FSH-like_dom"/>
</dbReference>
<dbReference type="PROSITE" id="PS50071">
    <property type="entry name" value="HOMEOBOX_2"/>
    <property type="match status" value="1"/>
</dbReference>
<accession>A0A8H8QQW9</accession>
<evidence type="ECO:0000256" key="4">
    <source>
        <dbReference type="SAM" id="MobiDB-lite"/>
    </source>
</evidence>
<dbReference type="PANTHER" id="PTHR48070:SF6">
    <property type="entry name" value="ESTERASE OVCA2"/>
    <property type="match status" value="1"/>
</dbReference>
<evidence type="ECO:0000256" key="1">
    <source>
        <dbReference type="ARBA" id="ARBA00022801"/>
    </source>
</evidence>
<dbReference type="Gene3D" id="3.40.50.1820">
    <property type="entry name" value="alpha/beta hydrolase"/>
    <property type="match status" value="1"/>
</dbReference>
<keyword evidence="2 3" id="KW-0238">DNA-binding</keyword>
<dbReference type="InterPro" id="IPR036400">
    <property type="entry name" value="Cyt_B5-like_heme/steroid_sf"/>
</dbReference>
<feature type="region of interest" description="Disordered" evidence="4">
    <location>
        <begin position="241"/>
        <end position="356"/>
    </location>
</feature>
<evidence type="ECO:0000313" key="7">
    <source>
        <dbReference type="EMBL" id="SYW83221.1"/>
    </source>
</evidence>
<reference evidence="7" key="1">
    <citation type="submission" date="2018-08" db="EMBL/GenBank/DDBJ databases">
        <authorList>
            <person name="Guldener U."/>
        </authorList>
    </citation>
    <scope>NUCLEOTIDE SEQUENCE</scope>
    <source>
        <strain evidence="7">UB2</strain>
    </source>
</reference>